<feature type="transmembrane region" description="Helical" evidence="11">
    <location>
        <begin position="193"/>
        <end position="217"/>
    </location>
</feature>
<feature type="transmembrane region" description="Helical" evidence="11">
    <location>
        <begin position="635"/>
        <end position="654"/>
    </location>
</feature>
<evidence type="ECO:0000259" key="12">
    <source>
        <dbReference type="PROSITE" id="PS50262"/>
    </source>
</evidence>
<dbReference type="FunFam" id="1.20.1070.10:FF:000120">
    <property type="entry name" value="Vomeronasal type-1 receptor"/>
    <property type="match status" value="2"/>
</dbReference>
<feature type="domain" description="G-protein coupled receptors family 1 profile" evidence="12">
    <location>
        <begin position="524"/>
        <end position="747"/>
    </location>
</feature>
<comment type="similarity">
    <text evidence="2">Belongs to the G-protein coupled receptor 1 family.</text>
</comment>
<dbReference type="Pfam" id="PF03402">
    <property type="entry name" value="V1R"/>
    <property type="match status" value="3"/>
</dbReference>
<keyword evidence="6 11" id="KW-1133">Transmembrane helix</keyword>
<feature type="transmembrane region" description="Helical" evidence="11">
    <location>
        <begin position="415"/>
        <end position="436"/>
    </location>
</feature>
<evidence type="ECO:0000313" key="14">
    <source>
        <dbReference type="Proteomes" id="UP000242450"/>
    </source>
</evidence>
<dbReference type="GO" id="GO:0016503">
    <property type="term" value="F:pheromone receptor activity"/>
    <property type="evidence" value="ECO:0007669"/>
    <property type="project" value="InterPro"/>
</dbReference>
<name>A0A212DCZ4_CEREH</name>
<sequence>ETLVLSMSFHKNTLRTRSLAALETTYLIQIGVGSLGNVILFFHSISPILLGHNWRPTDVILTHMAMADLLVLLSPGIPYTVAAFVSRNPLSSLGCNFVYYIQRVGRGTTLCSTCVLSTYQAFTLTPRRAEWVMLRGRAPKVIGPSCCTCWMFSFLMYIIVPLKITGPQNMHNYTDSQGNWFCSSSFPKAGFVYLWSISDATFITLMVWSSGSMVLLLHRHHQRVQYIHTHTGHHKCPPETRAACTILMLVVTFVIFYVLNSTFAFYATALFDFRLWLIQTCHSDVLSMSFHKDALRNAGEAAVTAIFLFQVVAGALGNALLFSRSVSPVLLGHKQRPPHTILTHVALSNLLFLLSSGIPHIMTGFLLRNPLSSLGCKLLYYFQRVTLSTALCSTSILSTYQAFTLTPKRAEWMMLRGRVIVPSCCTCWVLNLSTYISVLLKITGPQDIHNYSDTRSKWFCSASAPNEGFVYLWSVSDTVFLTLMVWSSGSMVLLLLRHHQRKDVLRTAIQAALKTTCLLQMGVGSLVNVILFFHNISPLLFGHKQRPTDMILTHMALANLLVLLSSGIPHTMTTFVSSKPLSILGCKLVYYIHRVARSTALCSTCVLSPYQSFTLTPRSEGRSLLRRAPRVTDSSCWICWIFSALVNICVPVNISGPQDTHNYSDTQGRWFCTSLVHISGFTFLWSVSDAIFISLMIWSSGSMVLLLHRHHQKMKYIHTRTGHHRCPPETRATHTILMLVVTFVIFY</sequence>
<organism evidence="13 14">
    <name type="scientific">Cervus elaphus hippelaphus</name>
    <name type="common">European red deer</name>
    <dbReference type="NCBI Taxonomy" id="46360"/>
    <lineage>
        <taxon>Eukaryota</taxon>
        <taxon>Metazoa</taxon>
        <taxon>Chordata</taxon>
        <taxon>Craniata</taxon>
        <taxon>Vertebrata</taxon>
        <taxon>Euteleostomi</taxon>
        <taxon>Mammalia</taxon>
        <taxon>Eutheria</taxon>
        <taxon>Laurasiatheria</taxon>
        <taxon>Artiodactyla</taxon>
        <taxon>Ruminantia</taxon>
        <taxon>Pecora</taxon>
        <taxon>Cervidae</taxon>
        <taxon>Cervinae</taxon>
        <taxon>Cervus</taxon>
    </lineage>
</organism>
<evidence type="ECO:0000256" key="7">
    <source>
        <dbReference type="ARBA" id="ARBA00023040"/>
    </source>
</evidence>
<keyword evidence="3" id="KW-1003">Cell membrane</keyword>
<comment type="caution">
    <text evidence="13">The sequence shown here is derived from an EMBL/GenBank/DDBJ whole genome shotgun (WGS) entry which is preliminary data.</text>
</comment>
<evidence type="ECO:0000256" key="1">
    <source>
        <dbReference type="ARBA" id="ARBA00004651"/>
    </source>
</evidence>
<dbReference type="InterPro" id="IPR004072">
    <property type="entry name" value="Vmron_rcpt_1"/>
</dbReference>
<dbReference type="OrthoDB" id="9606139at2759"/>
<feature type="transmembrane region" description="Helical" evidence="11">
    <location>
        <begin position="381"/>
        <end position="403"/>
    </location>
</feature>
<keyword evidence="10" id="KW-0807">Transducer</keyword>
<dbReference type="SUPFAM" id="SSF81321">
    <property type="entry name" value="Family A G protein-coupled receptor-like"/>
    <property type="match status" value="3"/>
</dbReference>
<keyword evidence="5 11" id="KW-0812">Transmembrane</keyword>
<feature type="transmembrane region" description="Helical" evidence="11">
    <location>
        <begin position="141"/>
        <end position="160"/>
    </location>
</feature>
<feature type="transmembrane region" description="Helical" evidence="11">
    <location>
        <begin position="65"/>
        <end position="85"/>
    </location>
</feature>
<evidence type="ECO:0000256" key="2">
    <source>
        <dbReference type="ARBA" id="ARBA00010663"/>
    </source>
</evidence>
<feature type="transmembrane region" description="Helical" evidence="11">
    <location>
        <begin position="517"/>
        <end position="536"/>
    </location>
</feature>
<accession>A0A212DCZ4</accession>
<dbReference type="PANTHER" id="PTHR24062">
    <property type="entry name" value="VOMERONASAL TYPE-1 RECEPTOR"/>
    <property type="match status" value="1"/>
</dbReference>
<proteinExistence type="inferred from homology"/>
<keyword evidence="9" id="KW-0675">Receptor</keyword>
<dbReference type="PROSITE" id="PS50262">
    <property type="entry name" value="G_PROTEIN_RECEP_F1_2"/>
    <property type="match status" value="2"/>
</dbReference>
<evidence type="ECO:0000256" key="6">
    <source>
        <dbReference type="ARBA" id="ARBA00022989"/>
    </source>
</evidence>
<dbReference type="EMBL" id="MKHE01000004">
    <property type="protein sequence ID" value="OWK15994.1"/>
    <property type="molecule type" value="Genomic_DNA"/>
</dbReference>
<feature type="transmembrane region" description="Helical" evidence="11">
    <location>
        <begin position="21"/>
        <end position="45"/>
    </location>
</feature>
<dbReference type="InterPro" id="IPR017452">
    <property type="entry name" value="GPCR_Rhodpsn_7TM"/>
</dbReference>
<reference evidence="13 14" key="1">
    <citation type="journal article" date="2018" name="Mol. Genet. Genomics">
        <title>The red deer Cervus elaphus genome CerEla1.0: sequencing, annotating, genes, and chromosomes.</title>
        <authorList>
            <person name="Bana N.A."/>
            <person name="Nyiri A."/>
            <person name="Nagy J."/>
            <person name="Frank K."/>
            <person name="Nagy T."/>
            <person name="Steger V."/>
            <person name="Schiller M."/>
            <person name="Lakatos P."/>
            <person name="Sugar L."/>
            <person name="Horn P."/>
            <person name="Barta E."/>
            <person name="Orosz L."/>
        </authorList>
    </citation>
    <scope>NUCLEOTIDE SEQUENCE [LARGE SCALE GENOMIC DNA]</scope>
    <source>
        <strain evidence="13">Hungarian</strain>
    </source>
</reference>
<feature type="domain" description="G-protein coupled receptors family 1 profile" evidence="12">
    <location>
        <begin position="36"/>
        <end position="322"/>
    </location>
</feature>
<evidence type="ECO:0000256" key="5">
    <source>
        <dbReference type="ARBA" id="ARBA00022692"/>
    </source>
</evidence>
<keyword evidence="4" id="KW-0589">Pheromone response</keyword>
<feature type="transmembrane region" description="Helical" evidence="11">
    <location>
        <begin position="301"/>
        <end position="321"/>
    </location>
</feature>
<dbReference type="GO" id="GO:0005886">
    <property type="term" value="C:plasma membrane"/>
    <property type="evidence" value="ECO:0007669"/>
    <property type="project" value="UniProtKB-SubCell"/>
</dbReference>
<keyword evidence="7" id="KW-0297">G-protein coupled receptor</keyword>
<keyword evidence="14" id="KW-1185">Reference proteome</keyword>
<evidence type="ECO:0000256" key="9">
    <source>
        <dbReference type="ARBA" id="ARBA00023170"/>
    </source>
</evidence>
<dbReference type="GO" id="GO:0019236">
    <property type="term" value="P:response to pheromone"/>
    <property type="evidence" value="ECO:0007669"/>
    <property type="project" value="UniProtKB-KW"/>
</dbReference>
<dbReference type="AlphaFoldDB" id="A0A212DCZ4"/>
<dbReference type="Proteomes" id="UP000242450">
    <property type="component" value="Chromosome 4"/>
</dbReference>
<evidence type="ECO:0000256" key="10">
    <source>
        <dbReference type="ARBA" id="ARBA00023224"/>
    </source>
</evidence>
<evidence type="ECO:0000313" key="13">
    <source>
        <dbReference type="EMBL" id="OWK15994.1"/>
    </source>
</evidence>
<protein>
    <recommendedName>
        <fullName evidence="12">G-protein coupled receptors family 1 profile domain-containing protein</fullName>
    </recommendedName>
</protein>
<evidence type="ECO:0000256" key="11">
    <source>
        <dbReference type="SAM" id="Phobius"/>
    </source>
</evidence>
<dbReference type="Gene3D" id="1.20.1070.10">
    <property type="entry name" value="Rhodopsin 7-helix transmembrane proteins"/>
    <property type="match status" value="3"/>
</dbReference>
<feature type="transmembrane region" description="Helical" evidence="11">
    <location>
        <begin position="242"/>
        <end position="267"/>
    </location>
</feature>
<feature type="transmembrane region" description="Helical" evidence="11">
    <location>
        <begin position="478"/>
        <end position="496"/>
    </location>
</feature>
<evidence type="ECO:0000256" key="4">
    <source>
        <dbReference type="ARBA" id="ARBA00022507"/>
    </source>
</evidence>
<keyword evidence="8 11" id="KW-0472">Membrane</keyword>
<evidence type="ECO:0000256" key="3">
    <source>
        <dbReference type="ARBA" id="ARBA00022475"/>
    </source>
</evidence>
<comment type="subcellular location">
    <subcellularLocation>
        <location evidence="1">Cell membrane</location>
        <topology evidence="1">Multi-pass membrane protein</topology>
    </subcellularLocation>
</comment>
<dbReference type="GO" id="GO:0007606">
    <property type="term" value="P:sensory perception of chemical stimulus"/>
    <property type="evidence" value="ECO:0007669"/>
    <property type="project" value="UniProtKB-ARBA"/>
</dbReference>
<feature type="non-terminal residue" evidence="13">
    <location>
        <position position="1"/>
    </location>
</feature>
<evidence type="ECO:0000256" key="8">
    <source>
        <dbReference type="ARBA" id="ARBA00023136"/>
    </source>
</evidence>
<feature type="non-terminal residue" evidence="13">
    <location>
        <position position="747"/>
    </location>
</feature>
<feature type="transmembrane region" description="Helical" evidence="11">
    <location>
        <begin position="683"/>
        <end position="707"/>
    </location>
</feature>
<feature type="transmembrane region" description="Helical" evidence="11">
    <location>
        <begin position="556"/>
        <end position="577"/>
    </location>
</feature>
<feature type="transmembrane region" description="Helical" evidence="11">
    <location>
        <begin position="341"/>
        <end position="361"/>
    </location>
</feature>
<gene>
    <name evidence="13" type="ORF">Celaphus_00004859</name>
</gene>